<protein>
    <submittedName>
        <fullName evidence="1">Uncharacterized protein</fullName>
    </submittedName>
</protein>
<keyword evidence="2" id="KW-1185">Reference proteome</keyword>
<organism evidence="1 2">
    <name type="scientific">Leyella stercorea</name>
    <dbReference type="NCBI Taxonomy" id="363265"/>
    <lineage>
        <taxon>Bacteria</taxon>
        <taxon>Pseudomonadati</taxon>
        <taxon>Bacteroidota</taxon>
        <taxon>Bacteroidia</taxon>
        <taxon>Bacteroidales</taxon>
        <taxon>Prevotellaceae</taxon>
        <taxon>Leyella</taxon>
    </lineage>
</organism>
<name>A0A415GLZ3_9BACT</name>
<dbReference type="EMBL" id="QRNO01000031">
    <property type="protein sequence ID" value="RHK50453.1"/>
    <property type="molecule type" value="Genomic_DNA"/>
</dbReference>
<sequence length="341" mass="39296">MVSFFFVKSKKSKNAISNRQNLYCWKLIALYTSDLTIRGILNNMEKVKNTIITLSDKITIINPKDNKATETDVSTVLFNIMNSDEYRNYKEKGENISGVDKWNYIHSGILKVNYSGVIKNNCFLSYSNMVAVTVPNFCNGYLADGNETRDEFAKKIPFVYAAYADIYNECALLICKHDNTDPSKHKTLCTHIEKEIANMAESYRSWDICAYSESTYCSATISFDDKLIINDKCGTFHFRPEIKNLKTTTKLTKDSYNAMKPDFSAFTTLDDLKEDVMQHFNLRRSNSIIAAARFFAYRAKENGIEGHKAYKSFVDCFNWHRCNEQGANIYYEFYEVFDLGL</sequence>
<dbReference type="AlphaFoldDB" id="A0A415GLZ3"/>
<gene>
    <name evidence="1" type="ORF">DW060_07365</name>
</gene>
<evidence type="ECO:0000313" key="2">
    <source>
        <dbReference type="Proteomes" id="UP000286598"/>
    </source>
</evidence>
<reference evidence="1 2" key="1">
    <citation type="submission" date="2018-08" db="EMBL/GenBank/DDBJ databases">
        <title>A genome reference for cultivated species of the human gut microbiota.</title>
        <authorList>
            <person name="Zou Y."/>
            <person name="Xue W."/>
            <person name="Luo G."/>
        </authorList>
    </citation>
    <scope>NUCLEOTIDE SEQUENCE [LARGE SCALE GENOMIC DNA]</scope>
    <source>
        <strain evidence="1 2">AF42-9</strain>
    </source>
</reference>
<evidence type="ECO:0000313" key="1">
    <source>
        <dbReference type="EMBL" id="RHK50453.1"/>
    </source>
</evidence>
<proteinExistence type="predicted"/>
<accession>A0A415GLZ3</accession>
<dbReference type="Proteomes" id="UP000286598">
    <property type="component" value="Unassembled WGS sequence"/>
</dbReference>
<comment type="caution">
    <text evidence="1">The sequence shown here is derived from an EMBL/GenBank/DDBJ whole genome shotgun (WGS) entry which is preliminary data.</text>
</comment>